<dbReference type="InterPro" id="IPR011990">
    <property type="entry name" value="TPR-like_helical_dom_sf"/>
</dbReference>
<dbReference type="OrthoDB" id="322960at2"/>
<dbReference type="SUPFAM" id="SSF81901">
    <property type="entry name" value="HCP-like"/>
    <property type="match status" value="1"/>
</dbReference>
<proteinExistence type="predicted"/>
<evidence type="ECO:0000313" key="2">
    <source>
        <dbReference type="Proteomes" id="UP000298264"/>
    </source>
</evidence>
<comment type="caution">
    <text evidence="1">The sequence shown here is derived from an EMBL/GenBank/DDBJ whole genome shotgun (WGS) entry which is preliminary data.</text>
</comment>
<protein>
    <submittedName>
        <fullName evidence="1">Tetratricopeptide repeat protein</fullName>
    </submittedName>
</protein>
<organism evidence="1 2">
    <name type="scientific">Leptospira ilyithenensis</name>
    <dbReference type="NCBI Taxonomy" id="2484901"/>
    <lineage>
        <taxon>Bacteria</taxon>
        <taxon>Pseudomonadati</taxon>
        <taxon>Spirochaetota</taxon>
        <taxon>Spirochaetia</taxon>
        <taxon>Leptospirales</taxon>
        <taxon>Leptospiraceae</taxon>
        <taxon>Leptospira</taxon>
    </lineage>
</organism>
<reference evidence="1" key="1">
    <citation type="journal article" date="2019" name="PLoS Negl. Trop. Dis.">
        <title>Revisiting the worldwide diversity of Leptospira species in the environment.</title>
        <authorList>
            <person name="Vincent A.T."/>
            <person name="Schiettekatte O."/>
            <person name="Bourhy P."/>
            <person name="Veyrier F.J."/>
            <person name="Picardeau M."/>
        </authorList>
    </citation>
    <scope>NUCLEOTIDE SEQUENCE [LARGE SCALE GENOMIC DNA]</scope>
    <source>
        <strain evidence="1">201400974</strain>
    </source>
</reference>
<accession>A0A4R9LNY4</accession>
<evidence type="ECO:0000313" key="1">
    <source>
        <dbReference type="EMBL" id="TGN08457.1"/>
    </source>
</evidence>
<dbReference type="EMBL" id="RQHV01000061">
    <property type="protein sequence ID" value="TGN08457.1"/>
    <property type="molecule type" value="Genomic_DNA"/>
</dbReference>
<gene>
    <name evidence="1" type="ORF">EHS11_16305</name>
</gene>
<sequence>MKWFLFFQYRNIFLFLILGLPTLSLTALSLEEIWVSVKEAKEYYSLGDKSPKRFELSLGGDRPQYLTKEVANHEIFSFCQRYLEKYHGNFAVPKLRSDIRYSLNDAYGDITLQILSGKNIFSCFSKLSEDQPYIRIDFQIDKKNLRPFRWDYFDKTGNLFFSEEDESRNGKKDSFTRFESKACPKEITKDKNGIGGIDEWWHYDKCYLSKIEYDENENGYKERTCYFDFGKPKYCEGIGEKEESEAKLALQSGNLDLASALYNRALEELKKEFTKPSSRSCSLLKEIASVDYLRKDYASFARSLDEFLNISVCEKSSLEILVYKGYYLLYISGNFKEAKKTYKEAAKTYFHEKGEENPELILNLAYSQFQDKDPLSCLTSLERLGEKRLSANARFYFYYYRASCNLSAGKDDFAISDLKKSREIGTEKEYYAVILYKLALSHYRLQKKSEGKVFLEQCFSFDHEMIPMAEKEPAFSEYFLSAEGQKIKIKYYLNREQK</sequence>
<dbReference type="AlphaFoldDB" id="A0A4R9LNY4"/>
<keyword evidence="2" id="KW-1185">Reference proteome</keyword>
<dbReference type="Gene3D" id="1.25.40.10">
    <property type="entry name" value="Tetratricopeptide repeat domain"/>
    <property type="match status" value="1"/>
</dbReference>
<dbReference type="RefSeq" id="WP_135765409.1">
    <property type="nucleotide sequence ID" value="NZ_RQHV01000061.1"/>
</dbReference>
<name>A0A4R9LNY4_9LEPT</name>
<dbReference type="Proteomes" id="UP000298264">
    <property type="component" value="Unassembled WGS sequence"/>
</dbReference>